<dbReference type="GO" id="GO:0051536">
    <property type="term" value="F:iron-sulfur cluster binding"/>
    <property type="evidence" value="ECO:0007669"/>
    <property type="project" value="UniProtKB-KW"/>
</dbReference>
<keyword evidence="2" id="KW-0408">Iron</keyword>
<sequence>MAIRVNREVCKGCGLCIVTCPKKILKLDEDKLNSKGYNPCVCVDNDACISCALCARMCPDCAIVVEK</sequence>
<organism evidence="5 6">
    <name type="scientific">Gehongia tenuis</name>
    <dbReference type="NCBI Taxonomy" id="2763655"/>
    <lineage>
        <taxon>Bacteria</taxon>
        <taxon>Bacillati</taxon>
        <taxon>Bacillota</taxon>
        <taxon>Clostridia</taxon>
        <taxon>Christensenellales</taxon>
        <taxon>Christensenellaceae</taxon>
        <taxon>Gehongia</taxon>
    </lineage>
</organism>
<keyword evidence="6" id="KW-1185">Reference proteome</keyword>
<dbReference type="SUPFAM" id="SSF54862">
    <property type="entry name" value="4Fe-4S ferredoxins"/>
    <property type="match status" value="1"/>
</dbReference>
<dbReference type="Pfam" id="PF12838">
    <property type="entry name" value="Fer4_7"/>
    <property type="match status" value="1"/>
</dbReference>
<evidence type="ECO:0000259" key="4">
    <source>
        <dbReference type="PROSITE" id="PS51379"/>
    </source>
</evidence>
<dbReference type="PROSITE" id="PS00198">
    <property type="entry name" value="4FE4S_FER_1"/>
    <property type="match status" value="1"/>
</dbReference>
<feature type="domain" description="4Fe-4S ferredoxin-type" evidence="4">
    <location>
        <begin position="39"/>
        <end position="67"/>
    </location>
</feature>
<comment type="caution">
    <text evidence="5">The sequence shown here is derived from an EMBL/GenBank/DDBJ whole genome shotgun (WGS) entry which is preliminary data.</text>
</comment>
<proteinExistence type="predicted"/>
<dbReference type="GO" id="GO:0046872">
    <property type="term" value="F:metal ion binding"/>
    <property type="evidence" value="ECO:0007669"/>
    <property type="project" value="UniProtKB-KW"/>
</dbReference>
<reference evidence="5" key="1">
    <citation type="submission" date="2020-08" db="EMBL/GenBank/DDBJ databases">
        <title>Genome public.</title>
        <authorList>
            <person name="Liu C."/>
            <person name="Sun Q."/>
        </authorList>
    </citation>
    <scope>NUCLEOTIDE SEQUENCE</scope>
    <source>
        <strain evidence="5">NSJ-53</strain>
    </source>
</reference>
<protein>
    <submittedName>
        <fullName evidence="5">4Fe-4S binding protein</fullName>
    </submittedName>
</protein>
<evidence type="ECO:0000256" key="2">
    <source>
        <dbReference type="ARBA" id="ARBA00023004"/>
    </source>
</evidence>
<accession>A0A926D2U3</accession>
<evidence type="ECO:0000313" key="5">
    <source>
        <dbReference type="EMBL" id="MBC8530322.1"/>
    </source>
</evidence>
<name>A0A926D2U3_9FIRM</name>
<dbReference type="PROSITE" id="PS51379">
    <property type="entry name" value="4FE4S_FER_2"/>
    <property type="match status" value="2"/>
</dbReference>
<keyword evidence="1" id="KW-0479">Metal-binding</keyword>
<keyword evidence="3" id="KW-0411">Iron-sulfur</keyword>
<dbReference type="InterPro" id="IPR017896">
    <property type="entry name" value="4Fe4S_Fe-S-bd"/>
</dbReference>
<evidence type="ECO:0000313" key="6">
    <source>
        <dbReference type="Proteomes" id="UP000623172"/>
    </source>
</evidence>
<dbReference type="EMBL" id="JACRSR010000001">
    <property type="protein sequence ID" value="MBC8530322.1"/>
    <property type="molecule type" value="Genomic_DNA"/>
</dbReference>
<dbReference type="RefSeq" id="WP_249314219.1">
    <property type="nucleotide sequence ID" value="NZ_JACRSR010000001.1"/>
</dbReference>
<gene>
    <name evidence="5" type="ORF">H8696_00480</name>
</gene>
<dbReference type="Gene3D" id="3.30.70.20">
    <property type="match status" value="1"/>
</dbReference>
<dbReference type="Proteomes" id="UP000623172">
    <property type="component" value="Unassembled WGS sequence"/>
</dbReference>
<dbReference type="InterPro" id="IPR017900">
    <property type="entry name" value="4Fe4S_Fe_S_CS"/>
</dbReference>
<evidence type="ECO:0000256" key="1">
    <source>
        <dbReference type="ARBA" id="ARBA00022723"/>
    </source>
</evidence>
<feature type="domain" description="4Fe-4S ferredoxin-type" evidence="4">
    <location>
        <begin position="1"/>
        <end position="30"/>
    </location>
</feature>
<dbReference type="AlphaFoldDB" id="A0A926D2U3"/>
<evidence type="ECO:0000256" key="3">
    <source>
        <dbReference type="ARBA" id="ARBA00023014"/>
    </source>
</evidence>